<dbReference type="SUPFAM" id="SSF52540">
    <property type="entry name" value="P-loop containing nucleoside triphosphate hydrolases"/>
    <property type="match status" value="1"/>
</dbReference>
<dbReference type="PANTHER" id="PTHR47959">
    <property type="entry name" value="ATP-DEPENDENT RNA HELICASE RHLE-RELATED"/>
    <property type="match status" value="1"/>
</dbReference>
<dbReference type="InterPro" id="IPR050079">
    <property type="entry name" value="DEAD_box_RNA_helicase"/>
</dbReference>
<evidence type="ECO:0000256" key="2">
    <source>
        <dbReference type="ARBA" id="ARBA00022801"/>
    </source>
</evidence>
<dbReference type="CDD" id="cd18787">
    <property type="entry name" value="SF2_C_DEAD"/>
    <property type="match status" value="1"/>
</dbReference>
<dbReference type="PROSITE" id="PS51194">
    <property type="entry name" value="HELICASE_CTER"/>
    <property type="match status" value="1"/>
</dbReference>
<comment type="similarity">
    <text evidence="6">Belongs to the DEAD box helicase family.</text>
</comment>
<feature type="short sequence motif" description="Q motif" evidence="5">
    <location>
        <begin position="52"/>
        <end position="80"/>
    </location>
</feature>
<evidence type="ECO:0000313" key="12">
    <source>
        <dbReference type="Proteomes" id="UP000298416"/>
    </source>
</evidence>
<dbReference type="GO" id="GO:0005829">
    <property type="term" value="C:cytosol"/>
    <property type="evidence" value="ECO:0007669"/>
    <property type="project" value="TreeGrafter"/>
</dbReference>
<dbReference type="Pfam" id="PF00270">
    <property type="entry name" value="DEAD"/>
    <property type="match status" value="1"/>
</dbReference>
<keyword evidence="4 6" id="KW-0067">ATP-binding</keyword>
<dbReference type="EMBL" id="PNBA02000012">
    <property type="protein sequence ID" value="KAG6405150.1"/>
    <property type="molecule type" value="Genomic_DNA"/>
</dbReference>
<dbReference type="SMART" id="SM00490">
    <property type="entry name" value="HELICc"/>
    <property type="match status" value="1"/>
</dbReference>
<evidence type="ECO:0000256" key="5">
    <source>
        <dbReference type="PROSITE-ProRule" id="PRU00552"/>
    </source>
</evidence>
<dbReference type="InterPro" id="IPR014001">
    <property type="entry name" value="Helicase_ATP-bd"/>
</dbReference>
<evidence type="ECO:0000259" key="8">
    <source>
        <dbReference type="PROSITE" id="PS51192"/>
    </source>
</evidence>
<dbReference type="InterPro" id="IPR027417">
    <property type="entry name" value="P-loop_NTPase"/>
</dbReference>
<evidence type="ECO:0000256" key="1">
    <source>
        <dbReference type="ARBA" id="ARBA00022741"/>
    </source>
</evidence>
<feature type="compositionally biased region" description="Basic and acidic residues" evidence="7">
    <location>
        <begin position="455"/>
        <end position="467"/>
    </location>
</feature>
<dbReference type="InterPro" id="IPR011545">
    <property type="entry name" value="DEAD/DEAH_box_helicase_dom"/>
</dbReference>
<dbReference type="SMART" id="SM00487">
    <property type="entry name" value="DEXDc"/>
    <property type="match status" value="1"/>
</dbReference>
<feature type="domain" description="DEAD-box RNA helicase Q" evidence="10">
    <location>
        <begin position="52"/>
        <end position="80"/>
    </location>
</feature>
<feature type="domain" description="Helicase C-terminal" evidence="9">
    <location>
        <begin position="283"/>
        <end position="430"/>
    </location>
</feature>
<feature type="region of interest" description="Disordered" evidence="7">
    <location>
        <begin position="455"/>
        <end position="488"/>
    </location>
</feature>
<dbReference type="Pfam" id="PF00271">
    <property type="entry name" value="Helicase_C"/>
    <property type="match status" value="1"/>
</dbReference>
<dbReference type="GO" id="GO:0003676">
    <property type="term" value="F:nucleic acid binding"/>
    <property type="evidence" value="ECO:0007669"/>
    <property type="project" value="InterPro"/>
</dbReference>
<keyword evidence="2 6" id="KW-0378">Hydrolase</keyword>
<proteinExistence type="inferred from homology"/>
<sequence length="488" mass="55159">MEEEIQLEPSFQLFSRKKKKSTTTVDNPPPPATSAVKELEKVLNPNPTPAHITFSDLGLAEWAVNTCKELKMKRPTPVQYHCIPKILAGRDVLGLAQTGSGKTAAFVLPILQRLAEDPYGVFALVVTPTRELAHQLADQFKALGSGLGLRCVEIVGGMDMITQSRSLMQRPHVVVATPGRIKFLLEQNPDLPAIFSRTKFLVLDEADRVMDINFEAELRVIFQCLPKKRQTLLFTATMSSNLQTLLELSANKTYFYAAYEGFKTVESLKQQYIFIPKNVRDVYLLHILNKMKEMGVRSAMIFVSTCRSCELLSLLLEQLDLEVAALHSYKSQSLRLSALHKFKSGQVPILIATDVANRGLDIPTVDLVINYDIPRYPEDYIHRVGRTARVGRGGLALSFITKNDVDLVHKIEDLIGKKFDEFECKEKDVLEDITKVYKARRVTVMKMMDSGFEEKAMARKEQKSRTKEIRRKSKKRKRGKAIEVSQNS</sequence>
<keyword evidence="3 6" id="KW-0347">Helicase</keyword>
<evidence type="ECO:0000256" key="4">
    <source>
        <dbReference type="ARBA" id="ARBA00022840"/>
    </source>
</evidence>
<accession>A0A8X8X007</accession>
<organism evidence="11">
    <name type="scientific">Salvia splendens</name>
    <name type="common">Scarlet sage</name>
    <dbReference type="NCBI Taxonomy" id="180675"/>
    <lineage>
        <taxon>Eukaryota</taxon>
        <taxon>Viridiplantae</taxon>
        <taxon>Streptophyta</taxon>
        <taxon>Embryophyta</taxon>
        <taxon>Tracheophyta</taxon>
        <taxon>Spermatophyta</taxon>
        <taxon>Magnoliopsida</taxon>
        <taxon>eudicotyledons</taxon>
        <taxon>Gunneridae</taxon>
        <taxon>Pentapetalae</taxon>
        <taxon>asterids</taxon>
        <taxon>lamiids</taxon>
        <taxon>Lamiales</taxon>
        <taxon>Lamiaceae</taxon>
        <taxon>Nepetoideae</taxon>
        <taxon>Mentheae</taxon>
        <taxon>Salviinae</taxon>
        <taxon>Salvia</taxon>
        <taxon>Salvia subgen. Calosphace</taxon>
        <taxon>core Calosphace</taxon>
    </lineage>
</organism>
<dbReference type="GO" id="GO:0005524">
    <property type="term" value="F:ATP binding"/>
    <property type="evidence" value="ECO:0007669"/>
    <property type="project" value="UniProtKB-KW"/>
</dbReference>
<dbReference type="PROSITE" id="PS00039">
    <property type="entry name" value="DEAD_ATP_HELICASE"/>
    <property type="match status" value="1"/>
</dbReference>
<dbReference type="InterPro" id="IPR014014">
    <property type="entry name" value="RNA_helicase_DEAD_Q_motif"/>
</dbReference>
<reference evidence="11" key="1">
    <citation type="submission" date="2018-01" db="EMBL/GenBank/DDBJ databases">
        <authorList>
            <person name="Mao J.F."/>
        </authorList>
    </citation>
    <scope>NUCLEOTIDE SEQUENCE</scope>
    <source>
        <strain evidence="11">Huo1</strain>
        <tissue evidence="11">Leaf</tissue>
    </source>
</reference>
<feature type="region of interest" description="Disordered" evidence="7">
    <location>
        <begin position="1"/>
        <end position="32"/>
    </location>
</feature>
<evidence type="ECO:0000256" key="6">
    <source>
        <dbReference type="RuleBase" id="RU000492"/>
    </source>
</evidence>
<evidence type="ECO:0008006" key="13">
    <source>
        <dbReference type="Google" id="ProtNLM"/>
    </source>
</evidence>
<evidence type="ECO:0000256" key="3">
    <source>
        <dbReference type="ARBA" id="ARBA00022806"/>
    </source>
</evidence>
<dbReference type="Gene3D" id="3.40.50.300">
    <property type="entry name" value="P-loop containing nucleotide triphosphate hydrolases"/>
    <property type="match status" value="2"/>
</dbReference>
<dbReference type="GO" id="GO:0003724">
    <property type="term" value="F:RNA helicase activity"/>
    <property type="evidence" value="ECO:0007669"/>
    <property type="project" value="InterPro"/>
</dbReference>
<evidence type="ECO:0000259" key="9">
    <source>
        <dbReference type="PROSITE" id="PS51194"/>
    </source>
</evidence>
<dbReference type="CDD" id="cd17955">
    <property type="entry name" value="DEADc_DDX49"/>
    <property type="match status" value="1"/>
</dbReference>
<dbReference type="Proteomes" id="UP000298416">
    <property type="component" value="Unassembled WGS sequence"/>
</dbReference>
<reference evidence="11" key="2">
    <citation type="submission" date="2020-08" db="EMBL/GenBank/DDBJ databases">
        <title>Plant Genome Project.</title>
        <authorList>
            <person name="Zhang R.-G."/>
        </authorList>
    </citation>
    <scope>NUCLEOTIDE SEQUENCE</scope>
    <source>
        <strain evidence="11">Huo1</strain>
        <tissue evidence="11">Leaf</tissue>
    </source>
</reference>
<dbReference type="PANTHER" id="PTHR47959:SF24">
    <property type="entry name" value="ATP-DEPENDENT RNA HELICASE"/>
    <property type="match status" value="1"/>
</dbReference>
<feature type="domain" description="Helicase ATP-binding" evidence="8">
    <location>
        <begin position="83"/>
        <end position="256"/>
    </location>
</feature>
<evidence type="ECO:0000259" key="10">
    <source>
        <dbReference type="PROSITE" id="PS51195"/>
    </source>
</evidence>
<dbReference type="OrthoDB" id="10261904at2759"/>
<comment type="caution">
    <text evidence="11">The sequence shown here is derived from an EMBL/GenBank/DDBJ whole genome shotgun (WGS) entry which is preliminary data.</text>
</comment>
<dbReference type="GO" id="GO:0016787">
    <property type="term" value="F:hydrolase activity"/>
    <property type="evidence" value="ECO:0007669"/>
    <property type="project" value="UniProtKB-KW"/>
</dbReference>
<dbReference type="PROSITE" id="PS51195">
    <property type="entry name" value="Q_MOTIF"/>
    <property type="match status" value="1"/>
</dbReference>
<dbReference type="InterPro" id="IPR000629">
    <property type="entry name" value="RNA-helicase_DEAD-box_CS"/>
</dbReference>
<keyword evidence="12" id="KW-1185">Reference proteome</keyword>
<gene>
    <name evidence="11" type="ORF">SASPL_132734</name>
</gene>
<dbReference type="PROSITE" id="PS51192">
    <property type="entry name" value="HELICASE_ATP_BIND_1"/>
    <property type="match status" value="1"/>
</dbReference>
<dbReference type="InterPro" id="IPR001650">
    <property type="entry name" value="Helicase_C-like"/>
</dbReference>
<feature type="compositionally biased region" description="Basic residues" evidence="7">
    <location>
        <begin position="468"/>
        <end position="479"/>
    </location>
</feature>
<keyword evidence="1 6" id="KW-0547">Nucleotide-binding</keyword>
<evidence type="ECO:0000256" key="7">
    <source>
        <dbReference type="SAM" id="MobiDB-lite"/>
    </source>
</evidence>
<evidence type="ECO:0000313" key="11">
    <source>
        <dbReference type="EMBL" id="KAG6405150.1"/>
    </source>
</evidence>
<name>A0A8X8X007_SALSN</name>
<protein>
    <recommendedName>
        <fullName evidence="13">ATP-dependent RNA helicase DDX47/RRP3</fullName>
    </recommendedName>
</protein>
<dbReference type="AlphaFoldDB" id="A0A8X8X007"/>